<keyword evidence="3" id="KW-1185">Reference proteome</keyword>
<keyword evidence="1" id="KW-1133">Transmembrane helix</keyword>
<sequence>MDWFILIIFFGFLLLMVLLIGMLLYSLAKQGDERKNFIKAKAMSYTFAIIVGVLLIEIGMSIYMVSVKGQTVEGMSPFIFLVIISIVYLVTLLYNKRKYGN</sequence>
<feature type="transmembrane region" description="Helical" evidence="1">
    <location>
        <begin position="45"/>
        <end position="65"/>
    </location>
</feature>
<evidence type="ECO:0000313" key="3">
    <source>
        <dbReference type="Proteomes" id="UP000285456"/>
    </source>
</evidence>
<gene>
    <name evidence="2" type="ORF">D1B32_10225</name>
</gene>
<evidence type="ECO:0000313" key="2">
    <source>
        <dbReference type="EMBL" id="RHW32693.1"/>
    </source>
</evidence>
<dbReference type="Proteomes" id="UP000285456">
    <property type="component" value="Unassembled WGS sequence"/>
</dbReference>
<accession>A0A417YIB4</accession>
<comment type="caution">
    <text evidence="2">The sequence shown here is derived from an EMBL/GenBank/DDBJ whole genome shotgun (WGS) entry which is preliminary data.</text>
</comment>
<evidence type="ECO:0000256" key="1">
    <source>
        <dbReference type="SAM" id="Phobius"/>
    </source>
</evidence>
<protein>
    <recommendedName>
        <fullName evidence="4">DUF2178 domain-containing protein</fullName>
    </recommendedName>
</protein>
<dbReference type="RefSeq" id="WP_095311933.1">
    <property type="nucleotide sequence ID" value="NZ_PHUT01000005.1"/>
</dbReference>
<proteinExistence type="predicted"/>
<keyword evidence="1" id="KW-0472">Membrane</keyword>
<reference evidence="2 3" key="1">
    <citation type="journal article" date="2007" name="Int. J. Syst. Evol. Microbiol.">
        <title>Oceanobacillus profundus sp. nov., isolated from a deep-sea sediment core.</title>
        <authorList>
            <person name="Kim Y.G."/>
            <person name="Choi D.H."/>
            <person name="Hyun S."/>
            <person name="Cho B.C."/>
        </authorList>
    </citation>
    <scope>NUCLEOTIDE SEQUENCE [LARGE SCALE GENOMIC DNA]</scope>
    <source>
        <strain evidence="2 3">DSM 18246</strain>
    </source>
</reference>
<feature type="transmembrane region" description="Helical" evidence="1">
    <location>
        <begin position="77"/>
        <end position="95"/>
    </location>
</feature>
<organism evidence="2 3">
    <name type="scientific">Oceanobacillus profundus</name>
    <dbReference type="NCBI Taxonomy" id="372463"/>
    <lineage>
        <taxon>Bacteria</taxon>
        <taxon>Bacillati</taxon>
        <taxon>Bacillota</taxon>
        <taxon>Bacilli</taxon>
        <taxon>Bacillales</taxon>
        <taxon>Bacillaceae</taxon>
        <taxon>Oceanobacillus</taxon>
    </lineage>
</organism>
<feature type="transmembrane region" description="Helical" evidence="1">
    <location>
        <begin position="6"/>
        <end position="25"/>
    </location>
</feature>
<dbReference type="AlphaFoldDB" id="A0A417YIB4"/>
<dbReference type="EMBL" id="QWEH01000005">
    <property type="protein sequence ID" value="RHW32693.1"/>
    <property type="molecule type" value="Genomic_DNA"/>
</dbReference>
<evidence type="ECO:0008006" key="4">
    <source>
        <dbReference type="Google" id="ProtNLM"/>
    </source>
</evidence>
<name>A0A417YIB4_9BACI</name>
<dbReference type="OrthoDB" id="2971683at2"/>
<keyword evidence="1" id="KW-0812">Transmembrane</keyword>